<reference evidence="2 3" key="1">
    <citation type="submission" date="2015-07" db="EMBL/GenBank/DDBJ databases">
        <title>Emmonsia species relationships and genome sequence.</title>
        <authorList>
            <consortium name="The Broad Institute Genomics Platform"/>
            <person name="Cuomo C.A."/>
            <person name="Munoz J.F."/>
            <person name="Imamovic A."/>
            <person name="Priest M.E."/>
            <person name="Young S."/>
            <person name="Clay O.K."/>
            <person name="McEwen J.G."/>
        </authorList>
    </citation>
    <scope>NUCLEOTIDE SEQUENCE [LARGE SCALE GENOMIC DNA]</scope>
    <source>
        <strain evidence="2 3">UAMH 9510</strain>
    </source>
</reference>
<feature type="region of interest" description="Disordered" evidence="1">
    <location>
        <begin position="40"/>
        <end position="67"/>
    </location>
</feature>
<feature type="compositionally biased region" description="Acidic residues" evidence="1">
    <location>
        <begin position="47"/>
        <end position="57"/>
    </location>
</feature>
<comment type="caution">
    <text evidence="2">The sequence shown here is derived from an EMBL/GenBank/DDBJ whole genome shotgun (WGS) entry which is preliminary data.</text>
</comment>
<sequence length="67" mass="7416">MILTAGQHNSQYALMGAHYSGNPFGHEKCDMTNAFSPHLRIRGHRDDDDDDDDDDGSLGDPRFPNGL</sequence>
<evidence type="ECO:0000313" key="2">
    <source>
        <dbReference type="EMBL" id="OJD19041.1"/>
    </source>
</evidence>
<dbReference type="Proteomes" id="UP000182235">
    <property type="component" value="Unassembled WGS sequence"/>
</dbReference>
<dbReference type="EMBL" id="LGRN01000019">
    <property type="protein sequence ID" value="OJD19041.1"/>
    <property type="molecule type" value="Genomic_DNA"/>
</dbReference>
<accession>A0A1J9PRK0</accession>
<keyword evidence="3" id="KW-1185">Reference proteome</keyword>
<name>A0A1J9PRK0_9EURO</name>
<evidence type="ECO:0000313" key="3">
    <source>
        <dbReference type="Proteomes" id="UP000182235"/>
    </source>
</evidence>
<evidence type="ECO:0000256" key="1">
    <source>
        <dbReference type="SAM" id="MobiDB-lite"/>
    </source>
</evidence>
<organism evidence="2 3">
    <name type="scientific">Emergomyces pasteurianus Ep9510</name>
    <dbReference type="NCBI Taxonomy" id="1447872"/>
    <lineage>
        <taxon>Eukaryota</taxon>
        <taxon>Fungi</taxon>
        <taxon>Dikarya</taxon>
        <taxon>Ascomycota</taxon>
        <taxon>Pezizomycotina</taxon>
        <taxon>Eurotiomycetes</taxon>
        <taxon>Eurotiomycetidae</taxon>
        <taxon>Onygenales</taxon>
        <taxon>Ajellomycetaceae</taxon>
        <taxon>Emergomyces</taxon>
    </lineage>
</organism>
<dbReference type="AlphaFoldDB" id="A0A1J9PRK0"/>
<gene>
    <name evidence="2" type="ORF">AJ78_00992</name>
</gene>
<proteinExistence type="predicted"/>
<protein>
    <submittedName>
        <fullName evidence="2">Uncharacterized protein</fullName>
    </submittedName>
</protein>